<dbReference type="EMBL" id="MT119361">
    <property type="protein sequence ID" value="QIQ66377.1"/>
    <property type="molecule type" value="Genomic_DNA"/>
</dbReference>
<dbReference type="Gene3D" id="3.40.50.2000">
    <property type="entry name" value="Glycogen Phosphorylase B"/>
    <property type="match status" value="2"/>
</dbReference>
<feature type="domain" description="Glucosyltransferase 3-like N-terminal" evidence="2">
    <location>
        <begin position="13"/>
        <end position="140"/>
    </location>
</feature>
<evidence type="ECO:0000259" key="3">
    <source>
        <dbReference type="Pfam" id="PF26337"/>
    </source>
</evidence>
<protein>
    <recommendedName>
        <fullName evidence="6">Nucleotide sugar synthetase-like protein</fullName>
    </recommendedName>
</protein>
<evidence type="ECO:0000313" key="5">
    <source>
        <dbReference type="Proteomes" id="UP000502113"/>
    </source>
</evidence>
<evidence type="ECO:0000259" key="2">
    <source>
        <dbReference type="Pfam" id="PF26334"/>
    </source>
</evidence>
<evidence type="ECO:0000313" key="4">
    <source>
        <dbReference type="EMBL" id="QIQ66377.1"/>
    </source>
</evidence>
<dbReference type="InterPro" id="IPR058591">
    <property type="entry name" value="Gtf3_N"/>
</dbReference>
<evidence type="ECO:0000256" key="1">
    <source>
        <dbReference type="ARBA" id="ARBA00022679"/>
    </source>
</evidence>
<dbReference type="InterPro" id="IPR058592">
    <property type="entry name" value="Gtf3_C"/>
</dbReference>
<dbReference type="Pfam" id="PF26334">
    <property type="entry name" value="Gtf3_N"/>
    <property type="match status" value="1"/>
</dbReference>
<reference evidence="5" key="1">
    <citation type="submission" date="2020-02" db="EMBL/GenBank/DDBJ databases">
        <authorList>
            <person name="Olsen N.S."/>
            <person name="Forero-Junco L."/>
            <person name="Kot W."/>
            <person name="Hansen L.H."/>
        </authorList>
    </citation>
    <scope>NUCLEOTIDE SEQUENCE [LARGE SCALE GENOMIC DNA]</scope>
</reference>
<accession>A0A6G9LLW3</accession>
<feature type="domain" description="Glucosyltransferase 3-like C-terminal" evidence="3">
    <location>
        <begin position="160"/>
        <end position="312"/>
    </location>
</feature>
<dbReference type="Pfam" id="PF26337">
    <property type="entry name" value="Gtf3_C"/>
    <property type="match status" value="1"/>
</dbReference>
<name>A0A6G9LLW3_9CAUD</name>
<evidence type="ECO:0008006" key="6">
    <source>
        <dbReference type="Google" id="ProtNLM"/>
    </source>
</evidence>
<organism evidence="4 5">
    <name type="scientific">Enterococcus phage vipetofem</name>
    <dbReference type="NCBI Taxonomy" id="2719594"/>
    <lineage>
        <taxon>Viruses</taxon>
        <taxon>Duplodnaviria</taxon>
        <taxon>Heunggongvirae</taxon>
        <taxon>Uroviricota</taxon>
        <taxon>Caudoviricetes</taxon>
        <taxon>Andrewesvirinae</taxon>
        <taxon>Vipetofemvirus</taxon>
        <taxon>Vipetofemvirus vipetofem</taxon>
    </lineage>
</organism>
<gene>
    <name evidence="4" type="ORF">vipetofem_79</name>
</gene>
<sequence>MIYYGEPYFELFSYEATDKARNDTCKILNSMGYSPLKLSCFSGVNIEKADEELANIEENDIILLQYPTYCGADYEKRLIEISHKKKAKIGAIVHDLESIRFYGNDSDIEILNGFDIISLPSMEMYKKLLKQGLKTKVKIQLIWDFLAMDNQQWYDTNSDIVFAGNLTMEKSKWIMDVDFPMLVYGDNINNLTFNDGVKYCGKKHDSDLVKEIGGQIGLLWEEGLYKDYLKYNLSFKPSLYLAANCPIIVPAKTHIGNIVETYKIGVTVKNTERQTMLDAVIKLKDNLNFYQERVSNFGKTIRSGLNMKTLVESMVREIEN</sequence>
<dbReference type="Proteomes" id="UP000502113">
    <property type="component" value="Segment"/>
</dbReference>
<keyword evidence="5" id="KW-1185">Reference proteome</keyword>
<proteinExistence type="predicted"/>
<keyword evidence="1" id="KW-0808">Transferase</keyword>